<accession>A0A6I4J083</accession>
<comment type="caution">
    <text evidence="2">The sequence shown here is derived from an EMBL/GenBank/DDBJ whole genome shotgun (WGS) entry which is preliminary data.</text>
</comment>
<dbReference type="Gene3D" id="2.10.260.10">
    <property type="match status" value="1"/>
</dbReference>
<keyword evidence="3" id="KW-1185">Reference proteome</keyword>
<sequence length="77" mass="8724">MQVARWGNSLAIRLPAAVVEALALKEGDDIQVRVAGDGSFVVDRDQVRLRALETIRKLRRPLPPGWSFDRDEANERR</sequence>
<proteinExistence type="predicted"/>
<evidence type="ECO:0000313" key="2">
    <source>
        <dbReference type="EMBL" id="MVO77706.1"/>
    </source>
</evidence>
<dbReference type="GO" id="GO:0003677">
    <property type="term" value="F:DNA binding"/>
    <property type="evidence" value="ECO:0007669"/>
    <property type="project" value="UniProtKB-KW"/>
</dbReference>
<dbReference type="AlphaFoldDB" id="A0A6I4J083"/>
<gene>
    <name evidence="2" type="ORF">GON01_07125</name>
</gene>
<reference evidence="2 3" key="1">
    <citation type="submission" date="2019-12" db="EMBL/GenBank/DDBJ databases">
        <authorList>
            <person name="Huq M.A."/>
        </authorList>
    </citation>
    <scope>NUCLEOTIDE SEQUENCE [LARGE SCALE GENOMIC DNA]</scope>
    <source>
        <strain evidence="2 3">MAH-20</strain>
    </source>
</reference>
<dbReference type="InterPro" id="IPR007159">
    <property type="entry name" value="SpoVT-AbrB_dom"/>
</dbReference>
<organism evidence="2 3">
    <name type="scientific">Sphingomonas horti</name>
    <dbReference type="NCBI Taxonomy" id="2682842"/>
    <lineage>
        <taxon>Bacteria</taxon>
        <taxon>Pseudomonadati</taxon>
        <taxon>Pseudomonadota</taxon>
        <taxon>Alphaproteobacteria</taxon>
        <taxon>Sphingomonadales</taxon>
        <taxon>Sphingomonadaceae</taxon>
        <taxon>Sphingomonas</taxon>
    </lineage>
</organism>
<keyword evidence="2" id="KW-0238">DNA-binding</keyword>
<dbReference type="Pfam" id="PF04014">
    <property type="entry name" value="MazE_antitoxin"/>
    <property type="match status" value="1"/>
</dbReference>
<dbReference type="InterPro" id="IPR037914">
    <property type="entry name" value="SpoVT-AbrB_sf"/>
</dbReference>
<protein>
    <submittedName>
        <fullName evidence="2">AbrB/MazE/SpoVT family DNA-binding domain-containing protein</fullName>
    </submittedName>
</protein>
<dbReference type="Proteomes" id="UP000441389">
    <property type="component" value="Unassembled WGS sequence"/>
</dbReference>
<evidence type="ECO:0000313" key="3">
    <source>
        <dbReference type="Proteomes" id="UP000441389"/>
    </source>
</evidence>
<dbReference type="RefSeq" id="WP_157026665.1">
    <property type="nucleotide sequence ID" value="NZ_WQMS01000007.1"/>
</dbReference>
<evidence type="ECO:0000259" key="1">
    <source>
        <dbReference type="SMART" id="SM00966"/>
    </source>
</evidence>
<feature type="domain" description="SpoVT-AbrB" evidence="1">
    <location>
        <begin position="4"/>
        <end position="48"/>
    </location>
</feature>
<dbReference type="EMBL" id="WQMS01000007">
    <property type="protein sequence ID" value="MVO77706.1"/>
    <property type="molecule type" value="Genomic_DNA"/>
</dbReference>
<name>A0A6I4J083_9SPHN</name>
<dbReference type="SMART" id="SM00966">
    <property type="entry name" value="SpoVT_AbrB"/>
    <property type="match status" value="1"/>
</dbReference>
<dbReference type="SUPFAM" id="SSF89447">
    <property type="entry name" value="AbrB/MazE/MraZ-like"/>
    <property type="match status" value="1"/>
</dbReference>